<gene>
    <name evidence="1" type="ORF">Pla100_03050</name>
</gene>
<name>A0A5C6AZ14_9BACT</name>
<organism evidence="1 2">
    <name type="scientific">Neorhodopirellula pilleata</name>
    <dbReference type="NCBI Taxonomy" id="2714738"/>
    <lineage>
        <taxon>Bacteria</taxon>
        <taxon>Pseudomonadati</taxon>
        <taxon>Planctomycetota</taxon>
        <taxon>Planctomycetia</taxon>
        <taxon>Pirellulales</taxon>
        <taxon>Pirellulaceae</taxon>
        <taxon>Neorhodopirellula</taxon>
    </lineage>
</organism>
<keyword evidence="2" id="KW-1185">Reference proteome</keyword>
<dbReference type="EMBL" id="SJPM01000001">
    <property type="protein sequence ID" value="TWU03384.1"/>
    <property type="molecule type" value="Genomic_DNA"/>
</dbReference>
<protein>
    <submittedName>
        <fullName evidence="1">Uncharacterized protein</fullName>
    </submittedName>
</protein>
<accession>A0A5C6AZ14</accession>
<dbReference type="Proteomes" id="UP000316213">
    <property type="component" value="Unassembled WGS sequence"/>
</dbReference>
<evidence type="ECO:0000313" key="1">
    <source>
        <dbReference type="EMBL" id="TWU03384.1"/>
    </source>
</evidence>
<reference evidence="1 2" key="1">
    <citation type="submission" date="2019-02" db="EMBL/GenBank/DDBJ databases">
        <title>Deep-cultivation of Planctomycetes and their phenomic and genomic characterization uncovers novel biology.</title>
        <authorList>
            <person name="Wiegand S."/>
            <person name="Jogler M."/>
            <person name="Boedeker C."/>
            <person name="Pinto D."/>
            <person name="Vollmers J."/>
            <person name="Rivas-Marin E."/>
            <person name="Kohn T."/>
            <person name="Peeters S.H."/>
            <person name="Heuer A."/>
            <person name="Rast P."/>
            <person name="Oberbeckmann S."/>
            <person name="Bunk B."/>
            <person name="Jeske O."/>
            <person name="Meyerdierks A."/>
            <person name="Storesund J.E."/>
            <person name="Kallscheuer N."/>
            <person name="Luecker S."/>
            <person name="Lage O.M."/>
            <person name="Pohl T."/>
            <person name="Merkel B.J."/>
            <person name="Hornburger P."/>
            <person name="Mueller R.-W."/>
            <person name="Bruemmer F."/>
            <person name="Labrenz M."/>
            <person name="Spormann A.M."/>
            <person name="Op Den Camp H."/>
            <person name="Overmann J."/>
            <person name="Amann R."/>
            <person name="Jetten M.S.M."/>
            <person name="Mascher T."/>
            <person name="Medema M.H."/>
            <person name="Devos D.P."/>
            <person name="Kaster A.-K."/>
            <person name="Ovreas L."/>
            <person name="Rohde M."/>
            <person name="Galperin M.Y."/>
            <person name="Jogler C."/>
        </authorList>
    </citation>
    <scope>NUCLEOTIDE SEQUENCE [LARGE SCALE GENOMIC DNA]</scope>
    <source>
        <strain evidence="1 2">Pla100</strain>
    </source>
</reference>
<dbReference type="AlphaFoldDB" id="A0A5C6AZ14"/>
<proteinExistence type="predicted"/>
<evidence type="ECO:0000313" key="2">
    <source>
        <dbReference type="Proteomes" id="UP000316213"/>
    </source>
</evidence>
<sequence length="110" mass="12315">MVAVPIGIVPQQFDVQPVQPPGRLDVERVLADLANGRDAGQFQEVPEVIIEFRELTNQRRFVGIQLLGMNDSAIGHQHELGFVLGRRRRVGQPLHRFIDQVGLATDAVRQ</sequence>
<comment type="caution">
    <text evidence="1">The sequence shown here is derived from an EMBL/GenBank/DDBJ whole genome shotgun (WGS) entry which is preliminary data.</text>
</comment>